<feature type="domain" description="Nudix hydrolase" evidence="1">
    <location>
        <begin position="10"/>
        <end position="145"/>
    </location>
</feature>
<dbReference type="Proteomes" id="UP001152797">
    <property type="component" value="Unassembled WGS sequence"/>
</dbReference>
<sequence>MAGHKDVSEPRKVNAQSIILRETAGGYDVLLQLRSMSMKCMPGHLAALGGCRDRTDKDSRETALREVKEECGLITKCVSKGPSKFAEGEKCDWYVIVLRSPAFEAKAKSRSECGDMKSVASLLPSSMQLADCYGHVWLPTSDLENIDPKLPLMGGLLKRIGEAVNFLNPAAKDAVPVPVAKSDRVEEITAAVQKLSLELPDDRWLDLETICSSEDVKALAATGEEILSAVQSSELFEVREDRAIRVIQDA</sequence>
<evidence type="ECO:0000313" key="3">
    <source>
        <dbReference type="EMBL" id="CAL4807302.1"/>
    </source>
</evidence>
<proteinExistence type="predicted"/>
<reference evidence="3 4" key="2">
    <citation type="submission" date="2024-05" db="EMBL/GenBank/DDBJ databases">
        <authorList>
            <person name="Chen Y."/>
            <person name="Shah S."/>
            <person name="Dougan E. K."/>
            <person name="Thang M."/>
            <person name="Chan C."/>
        </authorList>
    </citation>
    <scope>NUCLEOTIDE SEQUENCE [LARGE SCALE GENOMIC DNA]</scope>
</reference>
<dbReference type="EMBL" id="CAMXCT030006784">
    <property type="protein sequence ID" value="CAL4807302.1"/>
    <property type="molecule type" value="Genomic_DNA"/>
</dbReference>
<organism evidence="2">
    <name type="scientific">Cladocopium goreaui</name>
    <dbReference type="NCBI Taxonomy" id="2562237"/>
    <lineage>
        <taxon>Eukaryota</taxon>
        <taxon>Sar</taxon>
        <taxon>Alveolata</taxon>
        <taxon>Dinophyceae</taxon>
        <taxon>Suessiales</taxon>
        <taxon>Symbiodiniaceae</taxon>
        <taxon>Cladocopium</taxon>
    </lineage>
</organism>
<dbReference type="EMBL" id="CAMXCT020006784">
    <property type="protein sequence ID" value="CAL1173365.1"/>
    <property type="molecule type" value="Genomic_DNA"/>
</dbReference>
<dbReference type="PROSITE" id="PS51462">
    <property type="entry name" value="NUDIX"/>
    <property type="match status" value="1"/>
</dbReference>
<accession>A0A9P1M629</accession>
<keyword evidence="3" id="KW-0808">Transferase</keyword>
<evidence type="ECO:0000259" key="1">
    <source>
        <dbReference type="PROSITE" id="PS51462"/>
    </source>
</evidence>
<keyword evidence="4" id="KW-1185">Reference proteome</keyword>
<dbReference type="EMBL" id="CAMXCT010006784">
    <property type="protein sequence ID" value="CAI4019990.1"/>
    <property type="molecule type" value="Genomic_DNA"/>
</dbReference>
<gene>
    <name evidence="2" type="ORF">C1SCF055_LOCUS44445</name>
</gene>
<dbReference type="AlphaFoldDB" id="A0A9P1M629"/>
<comment type="caution">
    <text evidence="2">The sequence shown here is derived from an EMBL/GenBank/DDBJ whole genome shotgun (WGS) entry which is preliminary data.</text>
</comment>
<dbReference type="OrthoDB" id="206213at2759"/>
<evidence type="ECO:0000313" key="2">
    <source>
        <dbReference type="EMBL" id="CAI4019990.1"/>
    </source>
</evidence>
<keyword evidence="3" id="KW-0012">Acyltransferase</keyword>
<dbReference type="InterPro" id="IPR000086">
    <property type="entry name" value="NUDIX_hydrolase_dom"/>
</dbReference>
<dbReference type="GO" id="GO:0016746">
    <property type="term" value="F:acyltransferase activity"/>
    <property type="evidence" value="ECO:0007669"/>
    <property type="project" value="UniProtKB-KW"/>
</dbReference>
<name>A0A9P1M629_9DINO</name>
<dbReference type="Gene3D" id="3.90.79.10">
    <property type="entry name" value="Nucleoside Triphosphate Pyrophosphohydrolase"/>
    <property type="match status" value="1"/>
</dbReference>
<dbReference type="SUPFAM" id="SSF55811">
    <property type="entry name" value="Nudix"/>
    <property type="match status" value="1"/>
</dbReference>
<dbReference type="InterPro" id="IPR015797">
    <property type="entry name" value="NUDIX_hydrolase-like_dom_sf"/>
</dbReference>
<reference evidence="2" key="1">
    <citation type="submission" date="2022-10" db="EMBL/GenBank/DDBJ databases">
        <authorList>
            <person name="Chen Y."/>
            <person name="Dougan E. K."/>
            <person name="Chan C."/>
            <person name="Rhodes N."/>
            <person name="Thang M."/>
        </authorList>
    </citation>
    <scope>NUCLEOTIDE SEQUENCE</scope>
</reference>
<protein>
    <submittedName>
        <fullName evidence="3">Acyltransferase 3 domain-containing protein</fullName>
    </submittedName>
</protein>
<evidence type="ECO:0000313" key="4">
    <source>
        <dbReference type="Proteomes" id="UP001152797"/>
    </source>
</evidence>